<evidence type="ECO:0000259" key="1">
    <source>
        <dbReference type="Pfam" id="PF04167"/>
    </source>
</evidence>
<accession>A0ABT9FP88</accession>
<proteinExistence type="predicted"/>
<evidence type="ECO:0000313" key="3">
    <source>
        <dbReference type="Proteomes" id="UP001241848"/>
    </source>
</evidence>
<dbReference type="Gene3D" id="2.40.380.10">
    <property type="entry name" value="FomD-like"/>
    <property type="match status" value="1"/>
</dbReference>
<dbReference type="InterPro" id="IPR007295">
    <property type="entry name" value="DUF402"/>
</dbReference>
<dbReference type="RefSeq" id="WP_305754163.1">
    <property type="nucleotide sequence ID" value="NZ_JAPCKK010000014.1"/>
</dbReference>
<dbReference type="PANTHER" id="PTHR41271:SF1">
    <property type="entry name" value="DUF402 DOMAIN-CONTAINING PROTEIN"/>
    <property type="match status" value="1"/>
</dbReference>
<reference evidence="2 3" key="1">
    <citation type="submission" date="2022-10" db="EMBL/GenBank/DDBJ databases">
        <title>Paenibacillus description and whole genome data of maize root bacterial community.</title>
        <authorList>
            <person name="Marton D."/>
            <person name="Farkas M."/>
            <person name="Cserhati M."/>
        </authorList>
    </citation>
    <scope>NUCLEOTIDE SEQUENCE [LARGE SCALE GENOMIC DNA]</scope>
    <source>
        <strain evidence="2 3">P96</strain>
    </source>
</reference>
<sequence>MKRKFGDRANWRRITNRKFACKYVQSEFFTGYVTLYTMLGLKEPLWKTYGSHTFCIADKGYSWLQYYPKDAHFVVTAMFNDKQQIVEWYIDTCRSQGVTDQGVPWFDDLYLDIVVLGNGEVFLVDEDELQEALQKGHITAAEAQLANRTAAELLRQIDAHKFPYFQMSLRHRAEWFHNGEFKRK</sequence>
<name>A0ABT9FP88_9BACL</name>
<feature type="domain" description="DUF402" evidence="1">
    <location>
        <begin position="64"/>
        <end position="162"/>
    </location>
</feature>
<dbReference type="Proteomes" id="UP001241848">
    <property type="component" value="Unassembled WGS sequence"/>
</dbReference>
<organism evidence="2 3">
    <name type="scientific">Paenibacillus zeirhizosphaerae</name>
    <dbReference type="NCBI Taxonomy" id="2987519"/>
    <lineage>
        <taxon>Bacteria</taxon>
        <taxon>Bacillati</taxon>
        <taxon>Bacillota</taxon>
        <taxon>Bacilli</taxon>
        <taxon>Bacillales</taxon>
        <taxon>Paenibacillaceae</taxon>
        <taxon>Paenibacillus</taxon>
    </lineage>
</organism>
<gene>
    <name evidence="2" type="ORF">OIN60_07100</name>
</gene>
<dbReference type="InterPro" id="IPR035930">
    <property type="entry name" value="FomD-like_sf"/>
</dbReference>
<comment type="caution">
    <text evidence="2">The sequence shown here is derived from an EMBL/GenBank/DDBJ whole genome shotgun (WGS) entry which is preliminary data.</text>
</comment>
<evidence type="ECO:0000313" key="2">
    <source>
        <dbReference type="EMBL" id="MDP4096532.1"/>
    </source>
</evidence>
<keyword evidence="3" id="KW-1185">Reference proteome</keyword>
<dbReference type="PANTHER" id="PTHR41271">
    <property type="entry name" value="DUF402 DOMAIN-CONTAINING PROTEIN"/>
    <property type="match status" value="1"/>
</dbReference>
<dbReference type="EMBL" id="JAPCKK010000014">
    <property type="protein sequence ID" value="MDP4096532.1"/>
    <property type="molecule type" value="Genomic_DNA"/>
</dbReference>
<dbReference type="SUPFAM" id="SSF159234">
    <property type="entry name" value="FomD-like"/>
    <property type="match status" value="1"/>
</dbReference>
<protein>
    <submittedName>
        <fullName evidence="2">DUF402 domain-containing protein</fullName>
    </submittedName>
</protein>
<dbReference type="Pfam" id="PF04167">
    <property type="entry name" value="DUF402"/>
    <property type="match status" value="1"/>
</dbReference>